<proteinExistence type="predicted"/>
<reference evidence="2" key="1">
    <citation type="journal article" date="2007" name="J. Bacteriol.">
        <title>Comparative genome analysis of four magnetotactic bacteria reveals a complex set of group-specific genes implicated in magnetosome biomineralization and function.</title>
        <authorList>
            <person name="Richter M."/>
            <person name="Kube M."/>
            <person name="Bazylinski D.A."/>
            <person name="Lombardot T."/>
            <person name="Gloeckner F.O."/>
            <person name="Reinhardt R."/>
            <person name="Schueler D."/>
        </authorList>
    </citation>
    <scope>NUCLEOTIDE SEQUENCE</scope>
    <source>
        <strain evidence="2">MSR-1</strain>
    </source>
</reference>
<dbReference type="Pfam" id="PF19889">
    <property type="entry name" value="DUF6362"/>
    <property type="match status" value="1"/>
</dbReference>
<evidence type="ECO:0000259" key="1">
    <source>
        <dbReference type="Pfam" id="PF19889"/>
    </source>
</evidence>
<dbReference type="EMBL" id="CU459003">
    <property type="protein sequence ID" value="CAM75767.1"/>
    <property type="molecule type" value="Genomic_DNA"/>
</dbReference>
<name>A4TYR0_9PROT</name>
<sequence length="173" mass="19929">MASALDRRRPMAEFKLTPSEVEDRITEAADVLGRLPSTTIQGYVNTWPPMVREYWESYGVAEVKLRRPPPSAAAITRMDQSLEWLRWLDPIDAQIVWHRANNDRWKAICGKVGLSRATVHRHWMYALCVIAWRLNGNKVPGKRARGHLVERVNALRQKNENETFLARTDSPAE</sequence>
<dbReference type="InterPro" id="IPR045942">
    <property type="entry name" value="DUF6362"/>
</dbReference>
<feature type="domain" description="DUF6362" evidence="1">
    <location>
        <begin position="34"/>
        <end position="130"/>
    </location>
</feature>
<dbReference type="AlphaFoldDB" id="A4TYR0"/>
<accession>A4TYR0</accession>
<evidence type="ECO:0000313" key="2">
    <source>
        <dbReference type="EMBL" id="CAM75767.1"/>
    </source>
</evidence>
<protein>
    <recommendedName>
        <fullName evidence="1">DUF6362 domain-containing protein</fullName>
    </recommendedName>
</protein>
<gene>
    <name evidence="2" type="ORF">MGR_2344</name>
</gene>
<organism evidence="2">
    <name type="scientific">Magnetospirillum gryphiswaldense</name>
    <dbReference type="NCBI Taxonomy" id="55518"/>
    <lineage>
        <taxon>Bacteria</taxon>
        <taxon>Pseudomonadati</taxon>
        <taxon>Pseudomonadota</taxon>
        <taxon>Alphaproteobacteria</taxon>
        <taxon>Rhodospirillales</taxon>
        <taxon>Rhodospirillaceae</taxon>
        <taxon>Magnetospirillum</taxon>
    </lineage>
</organism>